<name>A0A365H0N8_9ACTN</name>
<organism evidence="2 3">
    <name type="scientific">Actinomadura craniellae</name>
    <dbReference type="NCBI Taxonomy" id="2231787"/>
    <lineage>
        <taxon>Bacteria</taxon>
        <taxon>Bacillati</taxon>
        <taxon>Actinomycetota</taxon>
        <taxon>Actinomycetes</taxon>
        <taxon>Streptosporangiales</taxon>
        <taxon>Thermomonosporaceae</taxon>
        <taxon>Actinomadura</taxon>
    </lineage>
</organism>
<gene>
    <name evidence="2" type="ORF">DPM19_23645</name>
</gene>
<sequence>MHNLGYAMALEAYDQVTRRTDHQATFTQLDLEWDQLDDVLGGDYNQAAGLFASWLPYPAGGRFLEMGSGCGVASVLAALRGCASVTALDINPAAVRNTAMNARRHGVADRVRALRSDLFGALGDDETFDLVYWNSPFIEAPAERPMDSIVEYHFFDPGYAMHREFFRTVPRHLTDTGRLFFGFSKAMGNAGLLEDLGRQAGLRCRVHRQECFAAPPDELGSDPALAGYADDTGMVQLDFTLLEFDRAR</sequence>
<dbReference type="CDD" id="cd02440">
    <property type="entry name" value="AdoMet_MTases"/>
    <property type="match status" value="1"/>
</dbReference>
<keyword evidence="3" id="KW-1185">Reference proteome</keyword>
<evidence type="ECO:0000259" key="1">
    <source>
        <dbReference type="Pfam" id="PF05175"/>
    </source>
</evidence>
<dbReference type="GO" id="GO:0008168">
    <property type="term" value="F:methyltransferase activity"/>
    <property type="evidence" value="ECO:0007669"/>
    <property type="project" value="InterPro"/>
</dbReference>
<dbReference type="SUPFAM" id="SSF53335">
    <property type="entry name" value="S-adenosyl-L-methionine-dependent methyltransferases"/>
    <property type="match status" value="1"/>
</dbReference>
<dbReference type="AlphaFoldDB" id="A0A365H0N8"/>
<dbReference type="InterPro" id="IPR050320">
    <property type="entry name" value="N5-glutamine_MTase"/>
</dbReference>
<comment type="caution">
    <text evidence="2">The sequence shown here is derived from an EMBL/GenBank/DDBJ whole genome shotgun (WGS) entry which is preliminary data.</text>
</comment>
<proteinExistence type="predicted"/>
<dbReference type="InterPro" id="IPR007848">
    <property type="entry name" value="Small_mtfrase_dom"/>
</dbReference>
<dbReference type="Pfam" id="PF05175">
    <property type="entry name" value="MTS"/>
    <property type="match status" value="1"/>
</dbReference>
<dbReference type="EMBL" id="QLYX01000012">
    <property type="protein sequence ID" value="RAY12598.1"/>
    <property type="molecule type" value="Genomic_DNA"/>
</dbReference>
<accession>A0A365H0N8</accession>
<evidence type="ECO:0000313" key="2">
    <source>
        <dbReference type="EMBL" id="RAY12598.1"/>
    </source>
</evidence>
<dbReference type="RefSeq" id="WP_111870205.1">
    <property type="nucleotide sequence ID" value="NZ_QLYX01000012.1"/>
</dbReference>
<evidence type="ECO:0000313" key="3">
    <source>
        <dbReference type="Proteomes" id="UP000251891"/>
    </source>
</evidence>
<dbReference type="Proteomes" id="UP000251891">
    <property type="component" value="Unassembled WGS sequence"/>
</dbReference>
<dbReference type="Gene3D" id="3.40.50.150">
    <property type="entry name" value="Vaccinia Virus protein VP39"/>
    <property type="match status" value="1"/>
</dbReference>
<protein>
    <recommendedName>
        <fullName evidence="1">Methyltransferase small domain-containing protein</fullName>
    </recommendedName>
</protein>
<dbReference type="PANTHER" id="PTHR18895">
    <property type="entry name" value="HEMK METHYLTRANSFERASE"/>
    <property type="match status" value="1"/>
</dbReference>
<dbReference type="InterPro" id="IPR029063">
    <property type="entry name" value="SAM-dependent_MTases_sf"/>
</dbReference>
<reference evidence="2 3" key="1">
    <citation type="submission" date="2018-06" db="EMBL/GenBank/DDBJ databases">
        <title>Actinomadura craniellae sp. nov. isolated from marine sponge Craniella sp.</title>
        <authorList>
            <person name="Li L."/>
            <person name="Xu Q.H."/>
            <person name="Lin H.W."/>
            <person name="Lu Y.H."/>
        </authorList>
    </citation>
    <scope>NUCLEOTIDE SEQUENCE [LARGE SCALE GENOMIC DNA]</scope>
    <source>
        <strain evidence="2 3">LHW63021</strain>
    </source>
</reference>
<dbReference type="PANTHER" id="PTHR18895:SF74">
    <property type="entry name" value="MTRF1L RELEASE FACTOR GLUTAMINE METHYLTRANSFERASE"/>
    <property type="match status" value="1"/>
</dbReference>
<feature type="domain" description="Methyltransferase small" evidence="1">
    <location>
        <begin position="46"/>
        <end position="195"/>
    </location>
</feature>
<dbReference type="OrthoDB" id="267914at2"/>